<dbReference type="Proteomes" id="UP000288168">
    <property type="component" value="Unassembled WGS sequence"/>
</dbReference>
<dbReference type="SUPFAM" id="SSF57959">
    <property type="entry name" value="Leucine zipper domain"/>
    <property type="match status" value="1"/>
</dbReference>
<evidence type="ECO:0000313" key="3">
    <source>
        <dbReference type="EMBL" id="RSL59352.1"/>
    </source>
</evidence>
<dbReference type="AlphaFoldDB" id="A0A428Q2A6"/>
<protein>
    <recommendedName>
        <fullName evidence="5">BZIP domain-containing protein</fullName>
    </recommendedName>
</protein>
<dbReference type="InterPro" id="IPR046347">
    <property type="entry name" value="bZIP_sf"/>
</dbReference>
<reference evidence="3 4" key="1">
    <citation type="submission" date="2017-06" db="EMBL/GenBank/DDBJ databases">
        <title>Comparative genomic analysis of Ambrosia Fusariam Clade fungi.</title>
        <authorList>
            <person name="Stajich J.E."/>
            <person name="Carrillo J."/>
            <person name="Kijimoto T."/>
            <person name="Eskalen A."/>
            <person name="O'Donnell K."/>
            <person name="Kasson M."/>
        </authorList>
    </citation>
    <scope>NUCLEOTIDE SEQUENCE [LARGE SCALE GENOMIC DNA]</scope>
    <source>
        <strain evidence="3 4">NRRL62584</strain>
    </source>
</reference>
<evidence type="ECO:0000256" key="1">
    <source>
        <dbReference type="SAM" id="Coils"/>
    </source>
</evidence>
<evidence type="ECO:0000256" key="2">
    <source>
        <dbReference type="SAM" id="MobiDB-lite"/>
    </source>
</evidence>
<keyword evidence="4" id="KW-1185">Reference proteome</keyword>
<dbReference type="PANTHER" id="PTHR37012">
    <property type="entry name" value="B-ZIP TRANSCRIPTION FACTOR (EUROFUNG)-RELATED"/>
    <property type="match status" value="1"/>
</dbReference>
<proteinExistence type="predicted"/>
<dbReference type="CDD" id="cd14688">
    <property type="entry name" value="bZIP_YAP"/>
    <property type="match status" value="1"/>
</dbReference>
<feature type="region of interest" description="Disordered" evidence="2">
    <location>
        <begin position="120"/>
        <end position="171"/>
    </location>
</feature>
<feature type="region of interest" description="Disordered" evidence="2">
    <location>
        <begin position="1"/>
        <end position="35"/>
    </location>
</feature>
<gene>
    <name evidence="3" type="ORF">CEP54_007279</name>
</gene>
<dbReference type="Gene3D" id="1.20.5.170">
    <property type="match status" value="1"/>
</dbReference>
<name>A0A428Q2A6_9HYPO</name>
<keyword evidence="1" id="KW-0175">Coiled coil</keyword>
<dbReference type="InterPro" id="IPR021833">
    <property type="entry name" value="DUF3425"/>
</dbReference>
<sequence length="631" mass="69689">MPQNNKPSRRPGKRKADPGPEGAERGRKRAQNRISQQCLREKNLAHVRSLEETVSLLQQAVSSGDQGSRYATLLEAHLKLMEENRRLQDALLRLRKKLLSLSNAASAAADDEVFDTVLWGSQDTTTPPADEGGHRDSSGSPQGLCTGEGPLSQQSSNAEPDAGNVTAQTQGAVDSGISDLQSLQNDPLQGYSDLLSTWPVDEHDEMGLTMPLSTWMLSQDQIAVTSITLFGSKLLDACDKYIKRKSTSTLPDQVDEWNRKLVRIAIGFGTRCMGLESYVYGVNGARYMEKVLSWRLGLEPKDKVPAPFRPTPLQARQPTHFWGLDLFNWPELRDQLVLEHGSVDLDALTKDLVLNSVVEQPQRGVAVNVLDIFENQILRRDKSSCAQNGACRNYLTDASWVLFEVGPEIQSLYGSVADPVEEAIIAELDRRMLTEEAMPRGCSESSFASPESYPGTDVAHFLGIDNFLGWKISQEFASKYPFLDCSTAISDYQLAPSTDLFYSITSQKPNMSNNVKEVNGTLVTDIDFEPPLGWTNDYEEIGGEMMWSKDGDVAQVVQGYGLDGDVKPLMAMASYTGEAISLFELGDGQYFLYNAIEASLYQIKNPSDLQSIVSTINDEDKGLAMLDIEEL</sequence>
<organism evidence="3 4">
    <name type="scientific">Fusarium duplospermum</name>
    <dbReference type="NCBI Taxonomy" id="1325734"/>
    <lineage>
        <taxon>Eukaryota</taxon>
        <taxon>Fungi</taxon>
        <taxon>Dikarya</taxon>
        <taxon>Ascomycota</taxon>
        <taxon>Pezizomycotina</taxon>
        <taxon>Sordariomycetes</taxon>
        <taxon>Hypocreomycetidae</taxon>
        <taxon>Hypocreales</taxon>
        <taxon>Nectriaceae</taxon>
        <taxon>Fusarium</taxon>
        <taxon>Fusarium solani species complex</taxon>
    </lineage>
</organism>
<feature type="coiled-coil region" evidence="1">
    <location>
        <begin position="77"/>
        <end position="104"/>
    </location>
</feature>
<dbReference type="Pfam" id="PF11905">
    <property type="entry name" value="DUF3425"/>
    <property type="match status" value="1"/>
</dbReference>
<accession>A0A428Q2A6</accession>
<dbReference type="EMBL" id="NKCI01000066">
    <property type="protein sequence ID" value="RSL59352.1"/>
    <property type="molecule type" value="Genomic_DNA"/>
</dbReference>
<comment type="caution">
    <text evidence="3">The sequence shown here is derived from an EMBL/GenBank/DDBJ whole genome shotgun (WGS) entry which is preliminary data.</text>
</comment>
<evidence type="ECO:0008006" key="5">
    <source>
        <dbReference type="Google" id="ProtNLM"/>
    </source>
</evidence>
<dbReference type="PANTHER" id="PTHR37012:SF2">
    <property type="entry name" value="BZIP DOMAIN-CONTAINING PROTEIN-RELATED"/>
    <property type="match status" value="1"/>
</dbReference>
<dbReference type="STRING" id="1325734.A0A428Q2A6"/>
<evidence type="ECO:0000313" key="4">
    <source>
        <dbReference type="Proteomes" id="UP000288168"/>
    </source>
</evidence>
<dbReference type="GO" id="GO:0003700">
    <property type="term" value="F:DNA-binding transcription factor activity"/>
    <property type="evidence" value="ECO:0007669"/>
    <property type="project" value="InterPro"/>
</dbReference>
<feature type="compositionally biased region" description="Basic and acidic residues" evidence="2">
    <location>
        <begin position="14"/>
        <end position="25"/>
    </location>
</feature>
<dbReference type="OrthoDB" id="4161589at2759"/>